<dbReference type="Proteomes" id="UP001652431">
    <property type="component" value="Unassembled WGS sequence"/>
</dbReference>
<gene>
    <name evidence="1" type="ORF">OCV99_12905</name>
</gene>
<dbReference type="RefSeq" id="WP_158371116.1">
    <property type="nucleotide sequence ID" value="NZ_JAOQJU010000019.1"/>
</dbReference>
<reference evidence="1 2" key="1">
    <citation type="journal article" date="2021" name="ISME Commun">
        <title>Automated analysis of genomic sequences facilitates high-throughput and comprehensive description of bacteria.</title>
        <authorList>
            <person name="Hitch T.C.A."/>
        </authorList>
    </citation>
    <scope>NUCLEOTIDE SEQUENCE [LARGE SCALE GENOMIC DNA]</scope>
    <source>
        <strain evidence="1 2">Sanger_03</strain>
    </source>
</reference>
<protein>
    <submittedName>
        <fullName evidence="1">Uncharacterized protein</fullName>
    </submittedName>
</protein>
<proteinExistence type="predicted"/>
<sequence>MSEILSGLSGRKYTIVAHIKLGGEGGVYETDIPEVAAKLYDTSKINVEARMSEMENHTSKYK</sequence>
<name>A0ABT2RPT3_9FIRM</name>
<accession>A0ABT2RPT3</accession>
<keyword evidence="2" id="KW-1185">Reference proteome</keyword>
<comment type="caution">
    <text evidence="1">The sequence shown here is derived from an EMBL/GenBank/DDBJ whole genome shotgun (WGS) entry which is preliminary data.</text>
</comment>
<organism evidence="1 2">
    <name type="scientific">Dorea acetigenes</name>
    <dbReference type="NCBI Taxonomy" id="2981787"/>
    <lineage>
        <taxon>Bacteria</taxon>
        <taxon>Bacillati</taxon>
        <taxon>Bacillota</taxon>
        <taxon>Clostridia</taxon>
        <taxon>Lachnospirales</taxon>
        <taxon>Lachnospiraceae</taxon>
        <taxon>Dorea</taxon>
    </lineage>
</organism>
<evidence type="ECO:0000313" key="2">
    <source>
        <dbReference type="Proteomes" id="UP001652431"/>
    </source>
</evidence>
<evidence type="ECO:0000313" key="1">
    <source>
        <dbReference type="EMBL" id="MCU6687419.1"/>
    </source>
</evidence>
<dbReference type="EMBL" id="JAOQJU010000019">
    <property type="protein sequence ID" value="MCU6687419.1"/>
    <property type="molecule type" value="Genomic_DNA"/>
</dbReference>